<organism evidence="2 3">
    <name type="scientific">Schaedlerella arabinosiphila</name>
    <dbReference type="NCBI Taxonomy" id="2044587"/>
    <lineage>
        <taxon>Bacteria</taxon>
        <taxon>Bacillati</taxon>
        <taxon>Bacillota</taxon>
        <taxon>Clostridia</taxon>
        <taxon>Lachnospirales</taxon>
        <taxon>Lachnospiraceae</taxon>
        <taxon>Schaedlerella</taxon>
    </lineage>
</organism>
<evidence type="ECO:0000256" key="1">
    <source>
        <dbReference type="SAM" id="Phobius"/>
    </source>
</evidence>
<gene>
    <name evidence="2" type="ORF">EBB54_20845</name>
</gene>
<dbReference type="RefSeq" id="WP_125128775.1">
    <property type="nucleotide sequence ID" value="NZ_RHJS01000002.1"/>
</dbReference>
<sequence>MKRRIVLTIKELKIQIILLIISIFLICKFSSAPLLFKWMAFFLRPQEETMAFELFRIMESLSLAYIASLIFYLVVDFVPKKKAEEKAFELLKPHLVSLFMWMNEINSYFKCVMNVTDFSTVSQEKIEEIDDFYFTNESKFFIEISYRNGISNRSDMAVFHGAKEIRNSGKSILKVYKDMDAISATVVQASSELIELLSKIRSSSFLNQIIQNFKDKEESLDGEEIICRYWNFYRDIAEFSSLEMQLAQYDFDKITVEYKEATQKEIKEWIEMQIKMRKEHPEIEKYLKMINSNR</sequence>
<protein>
    <submittedName>
        <fullName evidence="2">Uncharacterized protein</fullName>
    </submittedName>
</protein>
<evidence type="ECO:0000313" key="2">
    <source>
        <dbReference type="EMBL" id="RRK33522.1"/>
    </source>
</evidence>
<keyword evidence="1" id="KW-0472">Membrane</keyword>
<keyword evidence="1" id="KW-0812">Transmembrane</keyword>
<feature type="transmembrane region" description="Helical" evidence="1">
    <location>
        <begin position="12"/>
        <end position="34"/>
    </location>
</feature>
<evidence type="ECO:0000313" key="3">
    <source>
        <dbReference type="Proteomes" id="UP000274920"/>
    </source>
</evidence>
<proteinExistence type="predicted"/>
<keyword evidence="1" id="KW-1133">Transmembrane helix</keyword>
<name>A0A426DLA6_9FIRM</name>
<accession>A0A426DLA6</accession>
<dbReference type="EMBL" id="RHJS01000002">
    <property type="protein sequence ID" value="RRK33522.1"/>
    <property type="molecule type" value="Genomic_DNA"/>
</dbReference>
<reference evidence="2" key="1">
    <citation type="submission" date="2018-10" db="EMBL/GenBank/DDBJ databases">
        <title>Schaedlerella arabinophila gen. nov. sp. nov., isolated from the mouse intestinal tract and comparative analysis with the genome of the closely related altered Schaedler flora strain ASF502.</title>
        <authorList>
            <person name="Miyake S."/>
            <person name="Soh M."/>
            <person name="Seedorf H."/>
        </authorList>
    </citation>
    <scope>NUCLEOTIDE SEQUENCE [LARGE SCALE GENOMIC DNA]</scope>
    <source>
        <strain evidence="2">DSM 106076</strain>
    </source>
</reference>
<dbReference type="AlphaFoldDB" id="A0A426DLA6"/>
<keyword evidence="3" id="KW-1185">Reference proteome</keyword>
<comment type="caution">
    <text evidence="2">The sequence shown here is derived from an EMBL/GenBank/DDBJ whole genome shotgun (WGS) entry which is preliminary data.</text>
</comment>
<feature type="transmembrane region" description="Helical" evidence="1">
    <location>
        <begin position="54"/>
        <end position="75"/>
    </location>
</feature>
<dbReference type="Proteomes" id="UP000274920">
    <property type="component" value="Unassembled WGS sequence"/>
</dbReference>